<name>A0A9N7N9Q8_STRHE</name>
<organism evidence="2 3">
    <name type="scientific">Striga hermonthica</name>
    <name type="common">Purple witchweed</name>
    <name type="synonym">Buchnera hermonthica</name>
    <dbReference type="NCBI Taxonomy" id="68872"/>
    <lineage>
        <taxon>Eukaryota</taxon>
        <taxon>Viridiplantae</taxon>
        <taxon>Streptophyta</taxon>
        <taxon>Embryophyta</taxon>
        <taxon>Tracheophyta</taxon>
        <taxon>Spermatophyta</taxon>
        <taxon>Magnoliopsida</taxon>
        <taxon>eudicotyledons</taxon>
        <taxon>Gunneridae</taxon>
        <taxon>Pentapetalae</taxon>
        <taxon>asterids</taxon>
        <taxon>lamiids</taxon>
        <taxon>Lamiales</taxon>
        <taxon>Orobanchaceae</taxon>
        <taxon>Buchnereae</taxon>
        <taxon>Striga</taxon>
    </lineage>
</organism>
<keyword evidence="1" id="KW-0175">Coiled coil</keyword>
<proteinExistence type="predicted"/>
<evidence type="ECO:0000256" key="1">
    <source>
        <dbReference type="SAM" id="Coils"/>
    </source>
</evidence>
<feature type="coiled-coil region" evidence="1">
    <location>
        <begin position="125"/>
        <end position="166"/>
    </location>
</feature>
<keyword evidence="3" id="KW-1185">Reference proteome</keyword>
<sequence length="208" mass="24020">MPFSNNTWIACRKTGAHEWRWSRMGPITRPATTPCSKWKIHDNGGAPAAVSARWLAAKLWREEPKSKVDHKMLTEVKHLTDDVKTERQIYKKALATNSKLRADIDRAKSMGNKFVHERAREKAIRESLENARIKMNKKIRVKKDEVGELRGQIARIREEVENEKHKLRVLEAWGEEHARVKLAEAKLILEDKLCLINSLIKDIKGLFG</sequence>
<dbReference type="Proteomes" id="UP001153555">
    <property type="component" value="Unassembled WGS sequence"/>
</dbReference>
<evidence type="ECO:0000313" key="3">
    <source>
        <dbReference type="Proteomes" id="UP001153555"/>
    </source>
</evidence>
<dbReference type="EMBL" id="CACSLK010026072">
    <property type="protein sequence ID" value="CAA0825172.1"/>
    <property type="molecule type" value="Genomic_DNA"/>
</dbReference>
<reference evidence="2" key="1">
    <citation type="submission" date="2019-12" db="EMBL/GenBank/DDBJ databases">
        <authorList>
            <person name="Scholes J."/>
        </authorList>
    </citation>
    <scope>NUCLEOTIDE SEQUENCE</scope>
</reference>
<accession>A0A9N7N9Q8</accession>
<dbReference type="PANTHER" id="PTHR31071">
    <property type="entry name" value="GB|AAF24581.1"/>
    <property type="match status" value="1"/>
</dbReference>
<gene>
    <name evidence="2" type="ORF">SHERM_21956</name>
</gene>
<protein>
    <submittedName>
        <fullName evidence="2">Uncharacterized protein</fullName>
    </submittedName>
</protein>
<dbReference type="PANTHER" id="PTHR31071:SF2">
    <property type="entry name" value="ACTIN CYTOSKELETON-REGULATORY COMPLEX PAN-LIKE PROTEIN"/>
    <property type="match status" value="1"/>
</dbReference>
<comment type="caution">
    <text evidence="2">The sequence shown here is derived from an EMBL/GenBank/DDBJ whole genome shotgun (WGS) entry which is preliminary data.</text>
</comment>
<evidence type="ECO:0000313" key="2">
    <source>
        <dbReference type="EMBL" id="CAA0825172.1"/>
    </source>
</evidence>
<dbReference type="AlphaFoldDB" id="A0A9N7N9Q8"/>
<dbReference type="InterPro" id="IPR043424">
    <property type="entry name" value="BLT-like"/>
</dbReference>
<dbReference type="OrthoDB" id="777875at2759"/>